<dbReference type="Proteomes" id="UP000297385">
    <property type="component" value="Unassembled WGS sequence"/>
</dbReference>
<dbReference type="AlphaFoldDB" id="A0A4Y8MW79"/>
<protein>
    <submittedName>
        <fullName evidence="1">Uncharacterized protein</fullName>
    </submittedName>
</protein>
<accession>A0A4Y8MW79</accession>
<name>A0A4Y8MW79_9BURK</name>
<dbReference type="RefSeq" id="WP_134464869.1">
    <property type="nucleotide sequence ID" value="NZ_JBHMFL010000176.1"/>
</dbReference>
<comment type="caution">
    <text evidence="1">The sequence shown here is derived from an EMBL/GenBank/DDBJ whole genome shotgun (WGS) entry which is preliminary data.</text>
</comment>
<proteinExistence type="predicted"/>
<reference evidence="1 2" key="1">
    <citation type="submission" date="2019-03" db="EMBL/GenBank/DDBJ databases">
        <title>Complete Genome Sequence of Paraburkholderia dipogonis ICMP 19430T, a Nitrogen-fixing Symbiont of the South African Invasive Legume Dipogon lignosus in New Zealand.</title>
        <authorList>
            <person name="De Meyer S.E."/>
        </authorList>
    </citation>
    <scope>NUCLEOTIDE SEQUENCE [LARGE SCALE GENOMIC DNA]</scope>
    <source>
        <strain evidence="1 2">ICMP 19430</strain>
    </source>
</reference>
<dbReference type="EMBL" id="SNVI01000002">
    <property type="protein sequence ID" value="TFE41648.1"/>
    <property type="molecule type" value="Genomic_DNA"/>
</dbReference>
<sequence>MKTLVLKDLARLDELDRAVSLSVRGGTGCLTRQAPSGCGGLDQPMHIERGWSPCPPVHFGCGPVYFPLDGLPPHKELKVVPL</sequence>
<evidence type="ECO:0000313" key="1">
    <source>
        <dbReference type="EMBL" id="TFE41648.1"/>
    </source>
</evidence>
<organism evidence="1 2">
    <name type="scientific">Paraburkholderia dipogonis</name>
    <dbReference type="NCBI Taxonomy" id="1211383"/>
    <lineage>
        <taxon>Bacteria</taxon>
        <taxon>Pseudomonadati</taxon>
        <taxon>Pseudomonadota</taxon>
        <taxon>Betaproteobacteria</taxon>
        <taxon>Burkholderiales</taxon>
        <taxon>Burkholderiaceae</taxon>
        <taxon>Paraburkholderia</taxon>
    </lineage>
</organism>
<evidence type="ECO:0000313" key="2">
    <source>
        <dbReference type="Proteomes" id="UP000297385"/>
    </source>
</evidence>
<gene>
    <name evidence="1" type="ORF">E2553_33865</name>
</gene>
<dbReference type="GeneID" id="97309537"/>